<gene>
    <name evidence="5" type="ORF">GCM10009836_59500</name>
</gene>
<comment type="subcellular location">
    <subcellularLocation>
        <location evidence="2">Cytoplasm</location>
        <location evidence="2">Nucleoid</location>
    </subcellularLocation>
</comment>
<feature type="compositionally biased region" description="Polar residues" evidence="4">
    <location>
        <begin position="60"/>
        <end position="69"/>
    </location>
</feature>
<organism evidence="5 6">
    <name type="scientific">Pseudonocardia ailaonensis</name>
    <dbReference type="NCBI Taxonomy" id="367279"/>
    <lineage>
        <taxon>Bacteria</taxon>
        <taxon>Bacillati</taxon>
        <taxon>Actinomycetota</taxon>
        <taxon>Actinomycetes</taxon>
        <taxon>Pseudonocardiales</taxon>
        <taxon>Pseudonocardiaceae</taxon>
        <taxon>Pseudonocardia</taxon>
    </lineage>
</organism>
<dbReference type="PANTHER" id="PTHR33449">
    <property type="entry name" value="NUCLEOID-ASSOCIATED PROTEIN YBAB"/>
    <property type="match status" value="1"/>
</dbReference>
<evidence type="ECO:0000313" key="6">
    <source>
        <dbReference type="Proteomes" id="UP001500449"/>
    </source>
</evidence>
<feature type="coiled-coil region" evidence="3">
    <location>
        <begin position="95"/>
        <end position="122"/>
    </location>
</feature>
<accession>A0ABN2NIL7</accession>
<feature type="region of interest" description="Disordered" evidence="4">
    <location>
        <begin position="44"/>
        <end position="69"/>
    </location>
</feature>
<dbReference type="Pfam" id="PF02575">
    <property type="entry name" value="YbaB_DNA_bd"/>
    <property type="match status" value="1"/>
</dbReference>
<comment type="caution">
    <text evidence="5">The sequence shown here is derived from an EMBL/GenBank/DDBJ whole genome shotgun (WGS) entry which is preliminary data.</text>
</comment>
<keyword evidence="2" id="KW-0963">Cytoplasm</keyword>
<keyword evidence="6" id="KW-1185">Reference proteome</keyword>
<sequence>MRPLSGRAGVVVAGAGVAAAAAEVTTGGGVVVLAGTGVPLVAPEQATSTSPAARTDGTRTRSGAGTTPSLTRLRWSGDVDTARSVVVQPGGQPDMSMILQQAQKMQEQLMAAQQELAEAEVTGQAGNGLVQVTQTAAGEILSVTIDPKIVDPEDVETLQDLVVGAIQDAARAAQELQAQKMGPLAGGLGDLGGGFGLPGA</sequence>
<evidence type="ECO:0000256" key="1">
    <source>
        <dbReference type="ARBA" id="ARBA00023125"/>
    </source>
</evidence>
<evidence type="ECO:0000256" key="3">
    <source>
        <dbReference type="SAM" id="Coils"/>
    </source>
</evidence>
<dbReference type="InterPro" id="IPR036894">
    <property type="entry name" value="YbaB-like_sf"/>
</dbReference>
<keyword evidence="1 2" id="KW-0238">DNA-binding</keyword>
<keyword evidence="3" id="KW-0175">Coiled coil</keyword>
<proteinExistence type="inferred from homology"/>
<protein>
    <recommendedName>
        <fullName evidence="2">Nucleoid-associated protein GCM10009836_59500</fullName>
    </recommendedName>
</protein>
<comment type="function">
    <text evidence="2">Binds to DNA and alters its conformation. May be involved in regulation of gene expression, nucleoid organization and DNA protection.</text>
</comment>
<dbReference type="HAMAP" id="MF_00274">
    <property type="entry name" value="DNA_YbaB_EbfC"/>
    <property type="match status" value="1"/>
</dbReference>
<dbReference type="InterPro" id="IPR004401">
    <property type="entry name" value="YbaB/EbfC"/>
</dbReference>
<dbReference type="PANTHER" id="PTHR33449:SF1">
    <property type="entry name" value="NUCLEOID-ASSOCIATED PROTEIN YBAB"/>
    <property type="match status" value="1"/>
</dbReference>
<dbReference type="EMBL" id="BAAAQK010000025">
    <property type="protein sequence ID" value="GAA1870916.1"/>
    <property type="molecule type" value="Genomic_DNA"/>
</dbReference>
<dbReference type="Gene3D" id="3.30.1310.10">
    <property type="entry name" value="Nucleoid-associated protein YbaB-like domain"/>
    <property type="match status" value="1"/>
</dbReference>
<comment type="similarity">
    <text evidence="2">Belongs to the YbaB/EbfC family.</text>
</comment>
<evidence type="ECO:0000256" key="4">
    <source>
        <dbReference type="SAM" id="MobiDB-lite"/>
    </source>
</evidence>
<evidence type="ECO:0000256" key="2">
    <source>
        <dbReference type="HAMAP-Rule" id="MF_00274"/>
    </source>
</evidence>
<evidence type="ECO:0000313" key="5">
    <source>
        <dbReference type="EMBL" id="GAA1870916.1"/>
    </source>
</evidence>
<dbReference type="SUPFAM" id="SSF82607">
    <property type="entry name" value="YbaB-like"/>
    <property type="match status" value="1"/>
</dbReference>
<dbReference type="NCBIfam" id="TIGR00103">
    <property type="entry name" value="DNA_YbaB_EbfC"/>
    <property type="match status" value="1"/>
</dbReference>
<dbReference type="Proteomes" id="UP001500449">
    <property type="component" value="Unassembled WGS sequence"/>
</dbReference>
<name>A0ABN2NIL7_9PSEU</name>
<reference evidence="5 6" key="1">
    <citation type="journal article" date="2019" name="Int. J. Syst. Evol. Microbiol.">
        <title>The Global Catalogue of Microorganisms (GCM) 10K type strain sequencing project: providing services to taxonomists for standard genome sequencing and annotation.</title>
        <authorList>
            <consortium name="The Broad Institute Genomics Platform"/>
            <consortium name="The Broad Institute Genome Sequencing Center for Infectious Disease"/>
            <person name="Wu L."/>
            <person name="Ma J."/>
        </authorList>
    </citation>
    <scope>NUCLEOTIDE SEQUENCE [LARGE SCALE GENOMIC DNA]</scope>
    <source>
        <strain evidence="5 6">JCM 16009</strain>
    </source>
</reference>
<comment type="subunit">
    <text evidence="2">Homodimer.</text>
</comment>